<dbReference type="AlphaFoldDB" id="A0A1G4JR91"/>
<organism evidence="12 13">
    <name type="scientific">Lachancea dasiensis</name>
    <dbReference type="NCBI Taxonomy" id="1072105"/>
    <lineage>
        <taxon>Eukaryota</taxon>
        <taxon>Fungi</taxon>
        <taxon>Dikarya</taxon>
        <taxon>Ascomycota</taxon>
        <taxon>Saccharomycotina</taxon>
        <taxon>Saccharomycetes</taxon>
        <taxon>Saccharomycetales</taxon>
        <taxon>Saccharomycetaceae</taxon>
        <taxon>Lachancea</taxon>
    </lineage>
</organism>
<dbReference type="GO" id="GO:0030665">
    <property type="term" value="C:clathrin-coated vesicle membrane"/>
    <property type="evidence" value="ECO:0007669"/>
    <property type="project" value="UniProtKB-SubCell"/>
</dbReference>
<accession>A0A1G4JR91</accession>
<dbReference type="GO" id="GO:0006623">
    <property type="term" value="P:protein targeting to vacuole"/>
    <property type="evidence" value="ECO:0007669"/>
    <property type="project" value="EnsemblFungi"/>
</dbReference>
<feature type="region of interest" description="Disordered" evidence="10">
    <location>
        <begin position="773"/>
        <end position="829"/>
    </location>
</feature>
<protein>
    <recommendedName>
        <fullName evidence="3 9">AP-3 complex subunit delta</fullName>
    </recommendedName>
</protein>
<evidence type="ECO:0000256" key="3">
    <source>
        <dbReference type="ARBA" id="ARBA00015717"/>
    </source>
</evidence>
<dbReference type="Pfam" id="PF01602">
    <property type="entry name" value="Adaptin_N"/>
    <property type="match status" value="1"/>
</dbReference>
<dbReference type="InterPro" id="IPR017105">
    <property type="entry name" value="AP3_complex_dsu"/>
</dbReference>
<dbReference type="PANTHER" id="PTHR22781">
    <property type="entry name" value="DELTA ADAPTIN-RELATED"/>
    <property type="match status" value="1"/>
</dbReference>
<comment type="similarity">
    <text evidence="2 9">Belongs to the adaptor complexes large subunit family.</text>
</comment>
<feature type="compositionally biased region" description="Basic and acidic residues" evidence="10">
    <location>
        <begin position="810"/>
        <end position="825"/>
    </location>
</feature>
<feature type="compositionally biased region" description="Basic residues" evidence="10">
    <location>
        <begin position="787"/>
        <end position="796"/>
    </location>
</feature>
<evidence type="ECO:0000313" key="12">
    <source>
        <dbReference type="EMBL" id="SCU93335.1"/>
    </source>
</evidence>
<dbReference type="STRING" id="1266660.A0A1G4JR91"/>
<feature type="compositionally biased region" description="Basic and acidic residues" evidence="10">
    <location>
        <begin position="863"/>
        <end position="874"/>
    </location>
</feature>
<comment type="subunit">
    <text evidence="9">Adaptor protein complex 3 (AP-3) is a heterotetramer.</text>
</comment>
<evidence type="ECO:0000256" key="7">
    <source>
        <dbReference type="ARBA" id="ARBA00023136"/>
    </source>
</evidence>
<evidence type="ECO:0000256" key="2">
    <source>
        <dbReference type="ARBA" id="ARBA00006613"/>
    </source>
</evidence>
<reference evidence="13" key="1">
    <citation type="submission" date="2016-03" db="EMBL/GenBank/DDBJ databases">
        <authorList>
            <person name="Devillers H."/>
        </authorList>
    </citation>
    <scope>NUCLEOTIDE SEQUENCE [LARGE SCALE GENOMIC DNA]</scope>
</reference>
<dbReference type="InterPro" id="IPR011989">
    <property type="entry name" value="ARM-like"/>
</dbReference>
<feature type="region of interest" description="Disordered" evidence="10">
    <location>
        <begin position="847"/>
        <end position="915"/>
    </location>
</feature>
<comment type="subcellular location">
    <subcellularLocation>
        <location evidence="1">Cytoplasmic vesicle</location>
        <location evidence="1">Clathrin-coated vesicle membrane</location>
        <topology evidence="1">Peripheral membrane protein</topology>
        <orientation evidence="1">Cytoplasmic side</orientation>
    </subcellularLocation>
    <subcellularLocation>
        <location evidence="9">Golgi apparatus</location>
    </subcellularLocation>
</comment>
<evidence type="ECO:0000256" key="9">
    <source>
        <dbReference type="PIRNR" id="PIRNR037092"/>
    </source>
</evidence>
<feature type="domain" description="Clathrin/coatomer adaptor adaptin-like N-terminal" evidence="11">
    <location>
        <begin position="52"/>
        <end position="606"/>
    </location>
</feature>
<keyword evidence="13" id="KW-1185">Reference proteome</keyword>
<keyword evidence="5" id="KW-0677">Repeat</keyword>
<comment type="function">
    <text evidence="9">Part of the AP-3 complex, an adaptor-related complex which is not clathrin-associated. The complex is associated with the Golgi region as well as more peripheral structures. It facilitates the budding of vesicles from the Golgi membrane.</text>
</comment>
<dbReference type="GO" id="GO:0006896">
    <property type="term" value="P:Golgi to vacuole transport"/>
    <property type="evidence" value="ECO:0007669"/>
    <property type="project" value="EnsemblFungi"/>
</dbReference>
<feature type="compositionally biased region" description="Polar residues" evidence="10">
    <location>
        <begin position="852"/>
        <end position="862"/>
    </location>
</feature>
<keyword evidence="7" id="KW-0472">Membrane</keyword>
<dbReference type="GO" id="GO:0030123">
    <property type="term" value="C:AP-3 adaptor complex"/>
    <property type="evidence" value="ECO:0007669"/>
    <property type="project" value="EnsemblFungi"/>
</dbReference>
<keyword evidence="9" id="KW-0333">Golgi apparatus</keyword>
<dbReference type="OrthoDB" id="10264595at2759"/>
<dbReference type="InterPro" id="IPR002553">
    <property type="entry name" value="Clathrin/coatomer_adapt-like_N"/>
</dbReference>
<proteinExistence type="inferred from homology"/>
<dbReference type="SUPFAM" id="SSF48371">
    <property type="entry name" value="ARM repeat"/>
    <property type="match status" value="1"/>
</dbReference>
<dbReference type="PANTHER" id="PTHR22781:SF12">
    <property type="entry name" value="AP-3 COMPLEX SUBUNIT DELTA-1"/>
    <property type="match status" value="1"/>
</dbReference>
<dbReference type="InterPro" id="IPR016024">
    <property type="entry name" value="ARM-type_fold"/>
</dbReference>
<evidence type="ECO:0000313" key="13">
    <source>
        <dbReference type="Proteomes" id="UP000190274"/>
    </source>
</evidence>
<keyword evidence="8" id="KW-0968">Cytoplasmic vesicle</keyword>
<evidence type="ECO:0000256" key="5">
    <source>
        <dbReference type="ARBA" id="ARBA00022737"/>
    </source>
</evidence>
<dbReference type="GO" id="GO:0010008">
    <property type="term" value="C:endosome membrane"/>
    <property type="evidence" value="ECO:0007669"/>
    <property type="project" value="TreeGrafter"/>
</dbReference>
<keyword evidence="6 9" id="KW-0653">Protein transport</keyword>
<dbReference type="EMBL" id="LT598457">
    <property type="protein sequence ID" value="SCU93335.1"/>
    <property type="molecule type" value="Genomic_DNA"/>
</dbReference>
<evidence type="ECO:0000256" key="6">
    <source>
        <dbReference type="ARBA" id="ARBA00022927"/>
    </source>
</evidence>
<dbReference type="GO" id="GO:0005794">
    <property type="term" value="C:Golgi apparatus"/>
    <property type="evidence" value="ECO:0007669"/>
    <property type="project" value="UniProtKB-SubCell"/>
</dbReference>
<evidence type="ECO:0000259" key="11">
    <source>
        <dbReference type="Pfam" id="PF01602"/>
    </source>
</evidence>
<dbReference type="Proteomes" id="UP000190274">
    <property type="component" value="Chromosome G"/>
</dbReference>
<sequence length="941" mass="106492">MTSLYAPSADDVMRRLRPFGLFFEKSLKDLIKAIRSAGENPEELQLVLNKALSESREEVGSPDLNLKANAVVKLTYLEMYGFDMSWANFHVLEVMSSSKLQHKRVGYLAASQSFYKDSDVLMLATNLLKKDLKYDGSNDILKMGVTLSGLSTMVTTPLASDICDDLFSMLGSSKPYIRKKAVAALFKVFLQYPEALRDNFDKFVSKLEDEDLSVVSATVSVICELSKKNPLPFIALSPLLYEMLLTVDNNWIIIRLLKLFTNLSQVEPKLRVKILPKVLELMEVTSATSVIYESINCIVKGQMLEEDDFDTASSCLQELNKFCNSTDPNLRYISVVLFYKIGKINAEFINEFNTLVIRLLKDVDISIRSRALELLEGATNDENITSIVQILIKQFIDKDMVSATNLFRQPGSGGVEIEIPLSYKLKMVSTILKICSMKSYANIPDFDWYIAVLSDLCVLSQDLNSSNLGHELADEIRNIMVKVPSMRPKFISAIITLVVNKDICQQMPMILREGFWCIGEFSALLQDGNHLIKEFVKQKRLPPDVQQVLAQALLKIFSNWCNTSGDIIYAEVKDTLKELVKFYEGFSTSPSFEVQERSVEFLEFCRLCEESLDQQEEEEGLPLLLTEVLPSFFDAYDLNPIVLGTQKKLQSSFTLDLETPFMTEEEIEALLAEAAGKNEENSGLISDIDSRLDSDEDDSLTSYMQPLARELGSEVKMSAEEREYSEAKRKQERMDNPFYLETGEPEIIKNASPLLDFDDDAKLSVVKSFSELHLPYTGPKDSDETKKKRKKKKNSRSKAQVLTEEGLPDLPRDAELTKESHDRIDNAISTENSNAINLRMQSKLENFDFSPPSLTSDGQSENISEHQPELEKLRAKFATNSRMDDPPEEEVVVVSKKKNPSPNPSQSLSRARKKRRATLKLKLMKRAKRVTAFSHKMFFAL</sequence>
<evidence type="ECO:0000256" key="10">
    <source>
        <dbReference type="SAM" id="MobiDB-lite"/>
    </source>
</evidence>
<evidence type="ECO:0000256" key="4">
    <source>
        <dbReference type="ARBA" id="ARBA00022448"/>
    </source>
</evidence>
<dbReference type="FunFam" id="1.25.10.10:FF:000251">
    <property type="entry name" value="AP-3 complex subunit delta"/>
    <property type="match status" value="1"/>
</dbReference>
<evidence type="ECO:0000256" key="8">
    <source>
        <dbReference type="ARBA" id="ARBA00023329"/>
    </source>
</evidence>
<gene>
    <name evidence="12" type="ORF">LADA_0G02520G</name>
</gene>
<dbReference type="PIRSF" id="PIRSF037092">
    <property type="entry name" value="AP3_complex_delta"/>
    <property type="match status" value="1"/>
</dbReference>
<evidence type="ECO:0000256" key="1">
    <source>
        <dbReference type="ARBA" id="ARBA00004145"/>
    </source>
</evidence>
<keyword evidence="4 9" id="KW-0813">Transport</keyword>
<name>A0A1G4JR91_9SACH</name>
<dbReference type="Gene3D" id="1.25.10.10">
    <property type="entry name" value="Leucine-rich Repeat Variant"/>
    <property type="match status" value="1"/>
</dbReference>